<evidence type="ECO:0000313" key="3">
    <source>
        <dbReference type="EMBL" id="EAZ79825.1"/>
    </source>
</evidence>
<protein>
    <submittedName>
        <fullName evidence="3">Two-component system sensor</fullName>
    </submittedName>
</protein>
<dbReference type="PANTHER" id="PTHR34220">
    <property type="entry name" value="SENSOR HISTIDINE KINASE YPDA"/>
    <property type="match status" value="1"/>
</dbReference>
<dbReference type="SUPFAM" id="SSF55874">
    <property type="entry name" value="ATPase domain of HSP90 chaperone/DNA topoisomerase II/histidine kinase"/>
    <property type="match status" value="1"/>
</dbReference>
<proteinExistence type="predicted"/>
<feature type="transmembrane region" description="Helical" evidence="1">
    <location>
        <begin position="71"/>
        <end position="90"/>
    </location>
</feature>
<sequence length="342" mass="39014">MSRTLSCILSFVLTLSLGIYLLYNSGLIAWLGTASWYQGAFLLISLIAGLGIHFGSRAIKRNPSWERGNESLYILFLLLIWGTLALYSYLLENLMNYGLDNTNLETSLGLTLKGSIIGLIVSILIVWINYSWIAYSQYSKNTIQHLRNERNKEELQYKLLRSQLTPHFLFNSLNTASNLITTNPNQAESFIRKLAFNFNHLIKNGIQHLNSLEQELSIIENYMHLMKVRYGDKVIMEKRIKPEVIQHQLPALAIQLLVENALKHNVASQEQPLKITITADHDQVVVTNTITRKPEQIPSIGIGLPNLKARYKLYGKQEITIEQTPSCFYVYLPYVSHSNSSK</sequence>
<feature type="transmembrane region" description="Helical" evidence="1">
    <location>
        <begin position="36"/>
        <end position="59"/>
    </location>
</feature>
<keyword evidence="1" id="KW-0472">Membrane</keyword>
<keyword evidence="1" id="KW-1133">Transmembrane helix</keyword>
<gene>
    <name evidence="3" type="ORF">ALPR1_14389</name>
</gene>
<feature type="transmembrane region" description="Helical" evidence="1">
    <location>
        <begin position="110"/>
        <end position="130"/>
    </location>
</feature>
<accession>A3I029</accession>
<dbReference type="RefSeq" id="WP_008201530.1">
    <property type="nucleotide sequence ID" value="NZ_CM001023.1"/>
</dbReference>
<comment type="caution">
    <text evidence="3">The sequence shown here is derived from an EMBL/GenBank/DDBJ whole genome shotgun (WGS) entry which is preliminary data.</text>
</comment>
<evidence type="ECO:0000259" key="2">
    <source>
        <dbReference type="Pfam" id="PF06580"/>
    </source>
</evidence>
<dbReference type="Pfam" id="PF06580">
    <property type="entry name" value="His_kinase"/>
    <property type="match status" value="1"/>
</dbReference>
<dbReference type="AlphaFoldDB" id="A3I029"/>
<keyword evidence="4" id="KW-1185">Reference proteome</keyword>
<feature type="domain" description="Signal transduction histidine kinase internal region" evidence="2">
    <location>
        <begin position="156"/>
        <end position="233"/>
    </location>
</feature>
<dbReference type="InterPro" id="IPR036890">
    <property type="entry name" value="HATPase_C_sf"/>
</dbReference>
<dbReference type="HOGENOM" id="CLU_020473_0_1_10"/>
<dbReference type="PANTHER" id="PTHR34220:SF7">
    <property type="entry name" value="SENSOR HISTIDINE KINASE YPDA"/>
    <property type="match status" value="1"/>
</dbReference>
<dbReference type="Gene3D" id="3.30.565.10">
    <property type="entry name" value="Histidine kinase-like ATPase, C-terminal domain"/>
    <property type="match status" value="1"/>
</dbReference>
<dbReference type="Proteomes" id="UP000003919">
    <property type="component" value="Unassembled WGS sequence"/>
</dbReference>
<dbReference type="InterPro" id="IPR050640">
    <property type="entry name" value="Bact_2-comp_sensor_kinase"/>
</dbReference>
<dbReference type="GO" id="GO:0016020">
    <property type="term" value="C:membrane"/>
    <property type="evidence" value="ECO:0007669"/>
    <property type="project" value="InterPro"/>
</dbReference>
<evidence type="ECO:0000313" key="4">
    <source>
        <dbReference type="Proteomes" id="UP000003919"/>
    </source>
</evidence>
<feature type="transmembrane region" description="Helical" evidence="1">
    <location>
        <begin position="7"/>
        <end position="30"/>
    </location>
</feature>
<name>A3I029_9BACT</name>
<reference evidence="3 4" key="1">
    <citation type="journal article" date="2011" name="J. Bacteriol.">
        <title>Complete genome sequence of Algoriphagus sp. PR1, bacterial prey of a colony-forming choanoflagellate.</title>
        <authorList>
            <person name="Alegado R.A."/>
            <person name="Ferriera S."/>
            <person name="Nusbaum C."/>
            <person name="Young S.K."/>
            <person name="Zeng Q."/>
            <person name="Imamovic A."/>
            <person name="Fairclough S.R."/>
            <person name="King N."/>
        </authorList>
    </citation>
    <scope>NUCLEOTIDE SEQUENCE [LARGE SCALE GENOMIC DNA]</scope>
    <source>
        <strain evidence="3 4">PR1</strain>
    </source>
</reference>
<keyword evidence="1" id="KW-0812">Transmembrane</keyword>
<dbReference type="STRING" id="388413.ALPR1_14389"/>
<dbReference type="eggNOG" id="COG2972">
    <property type="taxonomic scope" value="Bacteria"/>
</dbReference>
<dbReference type="OrthoDB" id="927174at2"/>
<dbReference type="GO" id="GO:0000155">
    <property type="term" value="F:phosphorelay sensor kinase activity"/>
    <property type="evidence" value="ECO:0007669"/>
    <property type="project" value="InterPro"/>
</dbReference>
<dbReference type="InterPro" id="IPR010559">
    <property type="entry name" value="Sig_transdc_His_kin_internal"/>
</dbReference>
<dbReference type="EMBL" id="AAXU02000001">
    <property type="protein sequence ID" value="EAZ79825.1"/>
    <property type="molecule type" value="Genomic_DNA"/>
</dbReference>
<evidence type="ECO:0000256" key="1">
    <source>
        <dbReference type="SAM" id="Phobius"/>
    </source>
</evidence>
<organism evidence="3 4">
    <name type="scientific">Algoriphagus machipongonensis</name>
    <dbReference type="NCBI Taxonomy" id="388413"/>
    <lineage>
        <taxon>Bacteria</taxon>
        <taxon>Pseudomonadati</taxon>
        <taxon>Bacteroidota</taxon>
        <taxon>Cytophagia</taxon>
        <taxon>Cytophagales</taxon>
        <taxon>Cyclobacteriaceae</taxon>
        <taxon>Algoriphagus</taxon>
    </lineage>
</organism>